<dbReference type="EMBL" id="AZXY01000002">
    <property type="protein sequence ID" value="KSZ59891.1"/>
    <property type="molecule type" value="Genomic_DNA"/>
</dbReference>
<gene>
    <name evidence="4" type="ORF">Z045_04715</name>
</gene>
<dbReference type="PROSITE" id="PS51257">
    <property type="entry name" value="PROKAR_LIPOPROTEIN"/>
    <property type="match status" value="1"/>
</dbReference>
<dbReference type="Pfam" id="PF08386">
    <property type="entry name" value="Abhydrolase_4"/>
    <property type="match status" value="1"/>
</dbReference>
<evidence type="ECO:0000256" key="1">
    <source>
        <dbReference type="SAM" id="MobiDB-lite"/>
    </source>
</evidence>
<feature type="domain" description="Peptidase S33 tripeptidyl aminopeptidase-like C-terminal" evidence="3">
    <location>
        <begin position="415"/>
        <end position="517"/>
    </location>
</feature>
<keyword evidence="4" id="KW-0378">Hydrolase</keyword>
<evidence type="ECO:0000259" key="3">
    <source>
        <dbReference type="Pfam" id="PF08386"/>
    </source>
</evidence>
<reference evidence="5" key="1">
    <citation type="submission" date="2015-01" db="EMBL/GenBank/DDBJ databases">
        <title>Draft genome sequence of Rhodococcus pyridinivorans strain KG-16, a hydrocarbon-degrading bacterium.</title>
        <authorList>
            <person name="Aggarwal R.K."/>
            <person name="Dawar C."/>
        </authorList>
    </citation>
    <scope>NUCLEOTIDE SEQUENCE [LARGE SCALE GENOMIC DNA]</scope>
    <source>
        <strain evidence="5">KG-16</strain>
    </source>
</reference>
<dbReference type="SUPFAM" id="SSF53474">
    <property type="entry name" value="alpha/beta-Hydrolases"/>
    <property type="match status" value="1"/>
</dbReference>
<accession>A0A0V9UPH1</accession>
<dbReference type="InterPro" id="IPR029058">
    <property type="entry name" value="AB_hydrolase_fold"/>
</dbReference>
<feature type="signal peptide" evidence="2">
    <location>
        <begin position="1"/>
        <end position="23"/>
    </location>
</feature>
<organism evidence="4 5">
    <name type="scientific">Rhodococcus pyridinivorans KG-16</name>
    <dbReference type="NCBI Taxonomy" id="1441730"/>
    <lineage>
        <taxon>Bacteria</taxon>
        <taxon>Bacillati</taxon>
        <taxon>Actinomycetota</taxon>
        <taxon>Actinomycetes</taxon>
        <taxon>Mycobacteriales</taxon>
        <taxon>Nocardiaceae</taxon>
        <taxon>Rhodococcus</taxon>
    </lineage>
</organism>
<evidence type="ECO:0000313" key="4">
    <source>
        <dbReference type="EMBL" id="KSZ59891.1"/>
    </source>
</evidence>
<keyword evidence="2" id="KW-0732">Signal</keyword>
<evidence type="ECO:0000313" key="5">
    <source>
        <dbReference type="Proteomes" id="UP000053060"/>
    </source>
</evidence>
<feature type="region of interest" description="Disordered" evidence="1">
    <location>
        <begin position="40"/>
        <end position="62"/>
    </location>
</feature>
<dbReference type="Proteomes" id="UP000053060">
    <property type="component" value="Unassembled WGS sequence"/>
</dbReference>
<sequence length="519" mass="52737">MRRSGVIAAMLITVAAASTACGAGPSIRPDVAVVRDDPGVAVDGTPQDETEVPELPVPSAEPAWRNCTDETLSSFDAPPGPQGLVLECAEVVAPIDAAGTVTGTFPLAVMRARLPDTPTDVAPLVLTTGADIASTRALTGMATGAMSGALAMRPIVAVDRRGIGNSLAIDCIFPADRRGLGDLGQFGRTGDAPERVADLGRQATVSCTDYLQPQQLMFGASHAADDIERLRQVWGVDRIGLLGVGNGATVALAYAAAYPGAVGRLVLDSPAAATADAELMAESQARGAEAAVDAFARQCTALDCALGDDPRAAIEDLHEQATEGALAPVSANSFLTALTGVLGTPRADLQARVREVADVLAAARDGDVMPLVELVGAAEERLSTDGQFVARCSDGQRWPTPTHAGDLARSWSTLYPLYGAALATGLTACAAWPSLPPPPLPSALDVPVLVSSGAADPVVGDAGVESVTGVLTAGGIAWASLSWQGAGYSAVLHSGCVQARVEAYLSGGELPPNGSLCPA</sequence>
<dbReference type="PATRIC" id="fig|1441730.3.peg.984"/>
<dbReference type="GO" id="GO:0016787">
    <property type="term" value="F:hydrolase activity"/>
    <property type="evidence" value="ECO:0007669"/>
    <property type="project" value="UniProtKB-KW"/>
</dbReference>
<comment type="caution">
    <text evidence="4">The sequence shown here is derived from an EMBL/GenBank/DDBJ whole genome shotgun (WGS) entry which is preliminary data.</text>
</comment>
<reference evidence="4 5" key="2">
    <citation type="journal article" date="2016" name="Genome Announc.">
        <title>Draft Genome Sequence of a Versatile Hydrocarbon-Degrading Bacterium, Rhodococcus pyridinivorans Strain KG-16, Collected from Oil Fields in India.</title>
        <authorList>
            <person name="Aggarwal R.K."/>
            <person name="Dawar C."/>
            <person name="Phanindranath R."/>
            <person name="Mutnuri L."/>
            <person name="Dayal A.M."/>
        </authorList>
    </citation>
    <scope>NUCLEOTIDE SEQUENCE [LARGE SCALE GENOMIC DNA]</scope>
    <source>
        <strain evidence="4 5">KG-16</strain>
    </source>
</reference>
<dbReference type="Gene3D" id="3.40.50.1820">
    <property type="entry name" value="alpha/beta hydrolase"/>
    <property type="match status" value="1"/>
</dbReference>
<name>A0A0V9UPH1_9NOCA</name>
<feature type="chain" id="PRO_5039251309" evidence="2">
    <location>
        <begin position="24"/>
        <end position="519"/>
    </location>
</feature>
<protein>
    <submittedName>
        <fullName evidence="4">Hydrolase</fullName>
    </submittedName>
</protein>
<dbReference type="AlphaFoldDB" id="A0A0V9UPH1"/>
<proteinExistence type="predicted"/>
<dbReference type="InterPro" id="IPR013595">
    <property type="entry name" value="Pept_S33_TAP-like_C"/>
</dbReference>
<evidence type="ECO:0000256" key="2">
    <source>
        <dbReference type="SAM" id="SignalP"/>
    </source>
</evidence>